<evidence type="ECO:0000313" key="3">
    <source>
        <dbReference type="Proteomes" id="UP000028492"/>
    </source>
</evidence>
<dbReference type="AlphaFoldDB" id="A0A075UX86"/>
<dbReference type="RefSeq" id="WP_038514202.1">
    <property type="nucleotide sequence ID" value="NZ_CP008953.1"/>
</dbReference>
<evidence type="ECO:0000256" key="1">
    <source>
        <dbReference type="SAM" id="Phobius"/>
    </source>
</evidence>
<dbReference type="EMBL" id="CP008953">
    <property type="protein sequence ID" value="AIG77029.1"/>
    <property type="molecule type" value="Genomic_DNA"/>
</dbReference>
<dbReference type="InterPro" id="IPR047789">
    <property type="entry name" value="CU044_5270-like"/>
</dbReference>
<keyword evidence="1" id="KW-1133">Transmembrane helix</keyword>
<keyword evidence="3" id="KW-1185">Reference proteome</keyword>
<name>A0A075UX86_9PSEU</name>
<proteinExistence type="predicted"/>
<evidence type="ECO:0000313" key="2">
    <source>
        <dbReference type="EMBL" id="AIG77029.1"/>
    </source>
</evidence>
<accession>A0A075UX86</accession>
<protein>
    <submittedName>
        <fullName evidence="2">Conserved putative membrane protein</fullName>
    </submittedName>
</protein>
<reference evidence="2 3" key="1">
    <citation type="journal article" date="2014" name="J. Biotechnol.">
        <title>Complete genome sequence of the actinobacterium Amycolatopsis japonica MG417-CF17(T) (=DSM 44213T) producing (S,S)-N,N'-ethylenediaminedisuccinic acid.</title>
        <authorList>
            <person name="Stegmann E."/>
            <person name="Albersmeier A."/>
            <person name="Spohn M."/>
            <person name="Gert H."/>
            <person name="Weber T."/>
            <person name="Wohlleben W."/>
            <person name="Kalinowski J."/>
            <person name="Ruckert C."/>
        </authorList>
    </citation>
    <scope>NUCLEOTIDE SEQUENCE [LARGE SCALE GENOMIC DNA]</scope>
    <source>
        <strain evidence="3">MG417-CF17 (DSM 44213)</strain>
    </source>
</reference>
<dbReference type="eggNOG" id="ENOG5033NHJ">
    <property type="taxonomic scope" value="Bacteria"/>
</dbReference>
<organism evidence="2 3">
    <name type="scientific">Amycolatopsis japonica</name>
    <dbReference type="NCBI Taxonomy" id="208439"/>
    <lineage>
        <taxon>Bacteria</taxon>
        <taxon>Bacillati</taxon>
        <taxon>Actinomycetota</taxon>
        <taxon>Actinomycetes</taxon>
        <taxon>Pseudonocardiales</taxon>
        <taxon>Pseudonocardiaceae</taxon>
        <taxon>Amycolatopsis</taxon>
        <taxon>Amycolatopsis japonica group</taxon>
    </lineage>
</organism>
<dbReference type="HOGENOM" id="CLU_067815_1_0_11"/>
<sequence>MDELQLIAERTGSVPLAESGALGSARARLMAEIARTGTENVVPLKKRRRWAWTGAGAVGLAAAITAVVTLAPIEKVGLEPTAAVADPVVVLRNAAAAALKAPGTPPKPDQFVYTKTKQPDGEREAWLSADGTRDGRIKMADGSLFPLPGCRDGRGQVYKGDQPLKGVTEPCTPSPAYRTDLPADAEAMFAYLNAHHSGETGDYNAMGKDILALANENLLPPAVRAALFGAAAKVPGLRAVDHTEDAAGRPGVGITWPLGPHDDPKVAKPVVIVFAADTFLYLGTNSTAVTASGVVDEAGQRP</sequence>
<dbReference type="Proteomes" id="UP000028492">
    <property type="component" value="Chromosome"/>
</dbReference>
<feature type="transmembrane region" description="Helical" evidence="1">
    <location>
        <begin position="50"/>
        <end position="71"/>
    </location>
</feature>
<gene>
    <name evidence="2" type="ORF">AJAP_20845</name>
</gene>
<keyword evidence="1" id="KW-0812">Transmembrane</keyword>
<keyword evidence="1" id="KW-0472">Membrane</keyword>
<dbReference type="NCBIfam" id="NF038083">
    <property type="entry name" value="CU044_5270_fam"/>
    <property type="match status" value="1"/>
</dbReference>
<dbReference type="KEGG" id="aja:AJAP_20845"/>
<dbReference type="STRING" id="208439.AJAP_20845"/>